<gene>
    <name evidence="1" type="ORF">J2S57_001423</name>
</gene>
<dbReference type="EMBL" id="JAUSQZ010000001">
    <property type="protein sequence ID" value="MDP9825674.1"/>
    <property type="molecule type" value="Genomic_DNA"/>
</dbReference>
<sequence>MPHVDSIGLGLSPSVTPLSYPGAPVPADGLLVGPWLYPVATPSGAANWFDALVQNDGGPLRDRFPHGPHPMPDVLRALGVAGPEQRRPVLAIGSNASPGQLLHKYTAPDEHTAPVVPISVVHVPGLAAAHSAHVSTPGYIPYAPVRVPGPEPHTHRLLWLTAEQLDVLDATEPNYTPAVLRAPQFPAVLDSGLPLPEFTLYMSRWGVLRFPETGVAPAGTQESVYTRLSALDWFRELMPESRVSALFSLQALRQHEHRRLRVRDALVQHHLAVDAGLS</sequence>
<reference evidence="1 2" key="1">
    <citation type="submission" date="2023-07" db="EMBL/GenBank/DDBJ databases">
        <title>Sequencing the genomes of 1000 actinobacteria strains.</title>
        <authorList>
            <person name="Klenk H.-P."/>
        </authorList>
    </citation>
    <scope>NUCLEOTIDE SEQUENCE [LARGE SCALE GENOMIC DNA]</scope>
    <source>
        <strain evidence="1 2">DSM 44388</strain>
    </source>
</reference>
<dbReference type="RefSeq" id="WP_307239705.1">
    <property type="nucleotide sequence ID" value="NZ_JAUSQZ010000001.1"/>
</dbReference>
<evidence type="ECO:0000313" key="1">
    <source>
        <dbReference type="EMBL" id="MDP9825674.1"/>
    </source>
</evidence>
<name>A0ABT9NZT7_9ACTN</name>
<keyword evidence="2" id="KW-1185">Reference proteome</keyword>
<evidence type="ECO:0000313" key="2">
    <source>
        <dbReference type="Proteomes" id="UP001235712"/>
    </source>
</evidence>
<organism evidence="1 2">
    <name type="scientific">Kineosporia succinea</name>
    <dbReference type="NCBI Taxonomy" id="84632"/>
    <lineage>
        <taxon>Bacteria</taxon>
        <taxon>Bacillati</taxon>
        <taxon>Actinomycetota</taxon>
        <taxon>Actinomycetes</taxon>
        <taxon>Kineosporiales</taxon>
        <taxon>Kineosporiaceae</taxon>
        <taxon>Kineosporia</taxon>
    </lineage>
</organism>
<proteinExistence type="predicted"/>
<protein>
    <submittedName>
        <fullName evidence="1">Uncharacterized protein</fullName>
    </submittedName>
</protein>
<accession>A0ABT9NZT7</accession>
<dbReference type="Proteomes" id="UP001235712">
    <property type="component" value="Unassembled WGS sequence"/>
</dbReference>
<comment type="caution">
    <text evidence="1">The sequence shown here is derived from an EMBL/GenBank/DDBJ whole genome shotgun (WGS) entry which is preliminary data.</text>
</comment>